<keyword evidence="1" id="KW-0732">Signal</keyword>
<organism evidence="2 3">
    <name type="scientific">Madurella fahalii</name>
    <dbReference type="NCBI Taxonomy" id="1157608"/>
    <lineage>
        <taxon>Eukaryota</taxon>
        <taxon>Fungi</taxon>
        <taxon>Dikarya</taxon>
        <taxon>Ascomycota</taxon>
        <taxon>Pezizomycotina</taxon>
        <taxon>Sordariomycetes</taxon>
        <taxon>Sordariomycetidae</taxon>
        <taxon>Sordariales</taxon>
        <taxon>Sordariales incertae sedis</taxon>
        <taxon>Madurella</taxon>
    </lineage>
</organism>
<evidence type="ECO:0000313" key="3">
    <source>
        <dbReference type="Proteomes" id="UP001628179"/>
    </source>
</evidence>
<reference evidence="2 3" key="1">
    <citation type="submission" date="2024-09" db="EMBL/GenBank/DDBJ databases">
        <title>Itraconazole resistance in Madurella fahalii resulting from another homologue of gene encoding cytochrome P450 14-alpha sterol demethylase (CYP51).</title>
        <authorList>
            <person name="Yoshioka I."/>
            <person name="Fahal A.H."/>
            <person name="Kaneko S."/>
            <person name="Yaguchi T."/>
        </authorList>
    </citation>
    <scope>NUCLEOTIDE SEQUENCE [LARGE SCALE GENOMIC DNA]</scope>
    <source>
        <strain evidence="2 3">IFM 68171</strain>
    </source>
</reference>
<feature type="chain" id="PRO_5046848763" evidence="1">
    <location>
        <begin position="18"/>
        <end position="201"/>
    </location>
</feature>
<name>A0ABQ0GL40_9PEZI</name>
<keyword evidence="3" id="KW-1185">Reference proteome</keyword>
<evidence type="ECO:0000313" key="2">
    <source>
        <dbReference type="EMBL" id="GAB1318466.1"/>
    </source>
</evidence>
<evidence type="ECO:0000256" key="1">
    <source>
        <dbReference type="SAM" id="SignalP"/>
    </source>
</evidence>
<proteinExistence type="predicted"/>
<gene>
    <name evidence="2" type="ORF">MFIFM68171_08676</name>
</gene>
<accession>A0ABQ0GL40</accession>
<dbReference type="GeneID" id="98179419"/>
<dbReference type="EMBL" id="BAAFSV010000005">
    <property type="protein sequence ID" value="GAB1318466.1"/>
    <property type="molecule type" value="Genomic_DNA"/>
</dbReference>
<dbReference type="RefSeq" id="XP_070920197.1">
    <property type="nucleotide sequence ID" value="XM_071064096.1"/>
</dbReference>
<protein>
    <submittedName>
        <fullName evidence="2">Uncharacterized protein</fullName>
    </submittedName>
</protein>
<sequence length="201" mass="20508">MKAALFALTALFASSLANPLPVESTSHLVPRTTKIDDIFAEVEARTKAAVAICVEADIDISAALEVREALAAKLKADLDACAELLASAAAEIEASAEAEIVASNGGCDAKCARGKLEEHTTKFCDDIKIIVEILGESCVKKYVKPCFAAFTKLVLCLDGVFAGIAASVGACVKAVLGASLGVSLGLGLDLGLGIGIGIGRT</sequence>
<dbReference type="Proteomes" id="UP001628179">
    <property type="component" value="Unassembled WGS sequence"/>
</dbReference>
<comment type="caution">
    <text evidence="2">The sequence shown here is derived from an EMBL/GenBank/DDBJ whole genome shotgun (WGS) entry which is preliminary data.</text>
</comment>
<feature type="signal peptide" evidence="1">
    <location>
        <begin position="1"/>
        <end position="17"/>
    </location>
</feature>